<dbReference type="Proteomes" id="UP000199561">
    <property type="component" value="Unassembled WGS sequence"/>
</dbReference>
<evidence type="ECO:0000256" key="1">
    <source>
        <dbReference type="SAM" id="SignalP"/>
    </source>
</evidence>
<organism evidence="3 4">
    <name type="scientific">Nitrosomonas nitrosa</name>
    <dbReference type="NCBI Taxonomy" id="52442"/>
    <lineage>
        <taxon>Bacteria</taxon>
        <taxon>Pseudomonadati</taxon>
        <taxon>Pseudomonadota</taxon>
        <taxon>Betaproteobacteria</taxon>
        <taxon>Nitrosomonadales</taxon>
        <taxon>Nitrosomonadaceae</taxon>
        <taxon>Nitrosomonas</taxon>
    </lineage>
</organism>
<proteinExistence type="predicted"/>
<reference evidence="2" key="2">
    <citation type="submission" date="2021-02" db="EMBL/GenBank/DDBJ databases">
        <authorList>
            <person name="Han P."/>
        </authorList>
    </citation>
    <scope>NUCLEOTIDE SEQUENCE</scope>
    <source>
        <strain evidence="2">Nitrosomonas nitrosa 18-3D</strain>
    </source>
</reference>
<dbReference type="InterPro" id="IPR021647">
    <property type="entry name" value="CusF_Ec"/>
</dbReference>
<dbReference type="OrthoDB" id="9180744at2"/>
<dbReference type="EMBL" id="CAJNAP010000001">
    <property type="protein sequence ID" value="CAE6482888.1"/>
    <property type="molecule type" value="Genomic_DNA"/>
</dbReference>
<dbReference type="AlphaFoldDB" id="A0A1I4RVK9"/>
<dbReference type="Gene3D" id="2.40.50.320">
    <property type="entry name" value="Copper binding periplasmic protein CusF"/>
    <property type="match status" value="1"/>
</dbReference>
<dbReference type="STRING" id="52442.SAMN05421880_1214"/>
<gene>
    <name evidence="2" type="ORF">NMYAN_10013</name>
    <name evidence="3" type="ORF">SAMN05421880_1214</name>
</gene>
<keyword evidence="4" id="KW-1185">Reference proteome</keyword>
<name>A0A1I4RVK9_9PROT</name>
<feature type="signal peptide" evidence="1">
    <location>
        <begin position="1"/>
        <end position="29"/>
    </location>
</feature>
<feature type="chain" id="PRO_5036308407" evidence="1">
    <location>
        <begin position="30"/>
        <end position="106"/>
    </location>
</feature>
<protein>
    <submittedName>
        <fullName evidence="3">Cu and Ag efflux protein CusF</fullName>
    </submittedName>
</protein>
<accession>A0A1I4RVK9</accession>
<reference evidence="3 4" key="1">
    <citation type="submission" date="2016-10" db="EMBL/GenBank/DDBJ databases">
        <authorList>
            <person name="de Groot N.N."/>
        </authorList>
    </citation>
    <scope>NUCLEOTIDE SEQUENCE [LARGE SCALE GENOMIC DNA]</scope>
    <source>
        <strain evidence="3 4">Nm146</strain>
    </source>
</reference>
<evidence type="ECO:0000313" key="2">
    <source>
        <dbReference type="EMBL" id="CAE6482888.1"/>
    </source>
</evidence>
<dbReference type="RefSeq" id="WP_090670135.1">
    <property type="nucleotide sequence ID" value="NZ_CAJNAP010000001.1"/>
</dbReference>
<dbReference type="EMBL" id="FOUF01000021">
    <property type="protein sequence ID" value="SFM56053.1"/>
    <property type="molecule type" value="Genomic_DNA"/>
</dbReference>
<evidence type="ECO:0000313" key="3">
    <source>
        <dbReference type="EMBL" id="SFM56053.1"/>
    </source>
</evidence>
<sequence length="106" mass="11618">MKRNMQVVFINICAVFLSIGLVAMQPANATAASHEGVAMVKAIDLDKSIVKLAHSPIATLNWPAMTMNFKTKERTLLQGIKVGDVVTFTFIQANGDYVITHIQSDR</sequence>
<dbReference type="Proteomes" id="UP000601736">
    <property type="component" value="Unassembled WGS sequence"/>
</dbReference>
<keyword evidence="1" id="KW-0732">Signal</keyword>
<evidence type="ECO:0000313" key="4">
    <source>
        <dbReference type="Proteomes" id="UP000199561"/>
    </source>
</evidence>
<dbReference type="InterPro" id="IPR042230">
    <property type="entry name" value="CusF_sf"/>
</dbReference>
<dbReference type="Pfam" id="PF11604">
    <property type="entry name" value="CusF_Ec"/>
    <property type="match status" value="1"/>
</dbReference>